<gene>
    <name evidence="3" type="ORF">PCOR1329_LOCUS25628</name>
</gene>
<keyword evidence="4" id="KW-1185">Reference proteome</keyword>
<feature type="domain" description="Apple" evidence="2">
    <location>
        <begin position="314"/>
        <end position="335"/>
    </location>
</feature>
<name>A0ABN9S1C5_9DINO</name>
<evidence type="ECO:0000313" key="3">
    <source>
        <dbReference type="EMBL" id="CAK0825520.1"/>
    </source>
</evidence>
<reference evidence="3" key="1">
    <citation type="submission" date="2023-10" db="EMBL/GenBank/DDBJ databases">
        <authorList>
            <person name="Chen Y."/>
            <person name="Shah S."/>
            <person name="Dougan E. K."/>
            <person name="Thang M."/>
            <person name="Chan C."/>
        </authorList>
    </citation>
    <scope>NUCLEOTIDE SEQUENCE [LARGE SCALE GENOMIC DNA]</scope>
</reference>
<feature type="region of interest" description="Disordered" evidence="1">
    <location>
        <begin position="852"/>
        <end position="876"/>
    </location>
</feature>
<evidence type="ECO:0000313" key="4">
    <source>
        <dbReference type="Proteomes" id="UP001189429"/>
    </source>
</evidence>
<accession>A0ABN9S1C5</accession>
<dbReference type="Proteomes" id="UP001189429">
    <property type="component" value="Unassembled WGS sequence"/>
</dbReference>
<feature type="domain" description="Apple" evidence="2">
    <location>
        <begin position="400"/>
        <end position="442"/>
    </location>
</feature>
<feature type="region of interest" description="Disordered" evidence="1">
    <location>
        <begin position="136"/>
        <end position="159"/>
    </location>
</feature>
<proteinExistence type="predicted"/>
<dbReference type="InterPro" id="IPR027417">
    <property type="entry name" value="P-loop_NTPase"/>
</dbReference>
<organism evidence="3 4">
    <name type="scientific">Prorocentrum cordatum</name>
    <dbReference type="NCBI Taxonomy" id="2364126"/>
    <lineage>
        <taxon>Eukaryota</taxon>
        <taxon>Sar</taxon>
        <taxon>Alveolata</taxon>
        <taxon>Dinophyceae</taxon>
        <taxon>Prorocentrales</taxon>
        <taxon>Prorocentraceae</taxon>
        <taxon>Prorocentrum</taxon>
    </lineage>
</organism>
<dbReference type="Gene3D" id="3.50.4.10">
    <property type="entry name" value="Hepatocyte Growth Factor"/>
    <property type="match status" value="2"/>
</dbReference>
<dbReference type="EMBL" id="CAUYUJ010008980">
    <property type="protein sequence ID" value="CAK0825520.1"/>
    <property type="molecule type" value="Genomic_DNA"/>
</dbReference>
<sequence>MTPASAAAGGPRGAAPTLQVVGLVLQRRLFSLPLPFDTTAGGRSDFLLQGPGLPDHLRQFQEALDLVLGALPRVDWGRCGRGDAMVRMMVRQVRAPRGLRGAEAARVPEASDSEDVFMNLPHHDNRWGGAGGFRGERRTSPHDLLPPGRGSAARPVPSPRRGALRRALAALGARLLRRRSRPWRSRLAPGSVCVLPLSPSALHITAWDPLWSVRRFPDFLAKLTSAPAPEWHRPSVCEAEDVVQGCFDAAAGFSCEQCCDLRRGAMGDSACWAGWMTYEMMVLRARLEALGRLRLAPGGRPVGPGLLHGAPKLHSPAQCQQRCEEDPLCEGWTYFPLSWQPLGCRLPLAAVMGLRRVCLLRGDPGPSAVPHEGVLWGPLECAAGASGCLEVGLDRSGPALAILKEVPDAAACRGKCRSMGGCRSFAFFPDHYRGDASEQCELPPEVVTWWAARCQMKVASAAEGSPVFLPMGNVVSGARSCPAAAPWLGLAQAPGADLVVDEGYQRERCAVVGPWRRELDAEYLVSQAILWLGELTGLADRSLRPRQYDVVLVTAGPAGPSEVHCGTALELASGSPVVVDCVAPSAAYGVEVRAQTPSAGFSLCEVELRLAPVPCAELVEHEYILWNAYARVFPRGAAERPSGGTPGGEACERRGGSPVLVGGRGGAPVCLEAACAPSECLEEFDRAFDVYAPLSGFDLWDARSEAAAAACGGDRVAGTFFEATVVVHVGGRSEEGTGKTAVLHWSFCAPGGCSSDDAARVAVRVAASKGLELSALPPGSEVEVRGVRPLARWEDVRLDFLIAGFARSGTHSLLLNLASHPEVQVSREDLTFNWGYVPMQQQIQQYAAAVEGEGGHGGAEGARGAPAPGRRLRGGKGEGVALNPRILRLLSRARGLKLVVMVREPVEWLESLYNLRALECRSAGDCGELPTLEDVILRGAQLKDARAADASLSTSLEVAAAHFPPRSGRLLLLEFELLKARPRELFDRLTGFLGISPFPADHSFGKFGTEQRAQYRSQGTGADLCSEELRPALLELRRRLGPEHHRLAQPGRRDGMPGAVKKRG</sequence>
<comment type="caution">
    <text evidence="3">The sequence shown here is derived from an EMBL/GenBank/DDBJ whole genome shotgun (WGS) entry which is preliminary data.</text>
</comment>
<dbReference type="Pfam" id="PF14295">
    <property type="entry name" value="PAN_4"/>
    <property type="match status" value="2"/>
</dbReference>
<protein>
    <recommendedName>
        <fullName evidence="2">Apple domain-containing protein</fullName>
    </recommendedName>
</protein>
<dbReference type="SUPFAM" id="SSF52540">
    <property type="entry name" value="P-loop containing nucleoside triphosphate hydrolases"/>
    <property type="match status" value="1"/>
</dbReference>
<evidence type="ECO:0000256" key="1">
    <source>
        <dbReference type="SAM" id="MobiDB-lite"/>
    </source>
</evidence>
<feature type="region of interest" description="Disordered" evidence="1">
    <location>
        <begin position="1042"/>
        <end position="1064"/>
    </location>
</feature>
<dbReference type="Gene3D" id="3.40.50.300">
    <property type="entry name" value="P-loop containing nucleotide triphosphate hydrolases"/>
    <property type="match status" value="1"/>
</dbReference>
<evidence type="ECO:0000259" key="2">
    <source>
        <dbReference type="Pfam" id="PF14295"/>
    </source>
</evidence>
<feature type="compositionally biased region" description="Basic and acidic residues" evidence="1">
    <location>
        <begin position="1042"/>
        <end position="1055"/>
    </location>
</feature>
<dbReference type="InterPro" id="IPR003609">
    <property type="entry name" value="Pan_app"/>
</dbReference>